<dbReference type="EMBL" id="DVIQ01000110">
    <property type="protein sequence ID" value="HIS33017.1"/>
    <property type="molecule type" value="Genomic_DNA"/>
</dbReference>
<keyword evidence="1" id="KW-0472">Membrane</keyword>
<feature type="transmembrane region" description="Helical" evidence="1">
    <location>
        <begin position="292"/>
        <end position="312"/>
    </location>
</feature>
<reference evidence="3" key="2">
    <citation type="journal article" date="2021" name="PeerJ">
        <title>Extensive microbial diversity within the chicken gut microbiome revealed by metagenomics and culture.</title>
        <authorList>
            <person name="Gilroy R."/>
            <person name="Ravi A."/>
            <person name="Getino M."/>
            <person name="Pursley I."/>
            <person name="Horton D.L."/>
            <person name="Alikhan N.F."/>
            <person name="Baker D."/>
            <person name="Gharbi K."/>
            <person name="Hall N."/>
            <person name="Watson M."/>
            <person name="Adriaenssens E.M."/>
            <person name="Foster-Nyarko E."/>
            <person name="Jarju S."/>
            <person name="Secka A."/>
            <person name="Antonio M."/>
            <person name="Oren A."/>
            <person name="Chaudhuri R.R."/>
            <person name="La Ragione R."/>
            <person name="Hildebrand F."/>
            <person name="Pallen M.J."/>
        </authorList>
    </citation>
    <scope>NUCLEOTIDE SEQUENCE</scope>
    <source>
        <strain evidence="3">CHK190-19873</strain>
    </source>
</reference>
<protein>
    <recommendedName>
        <fullName evidence="2">DUF6449 domain-containing protein</fullName>
    </recommendedName>
</protein>
<feature type="transmembrane region" description="Helical" evidence="1">
    <location>
        <begin position="186"/>
        <end position="205"/>
    </location>
</feature>
<comment type="caution">
    <text evidence="3">The sequence shown here is derived from an EMBL/GenBank/DDBJ whole genome shotgun (WGS) entry which is preliminary data.</text>
</comment>
<feature type="transmembrane region" description="Helical" evidence="1">
    <location>
        <begin position="113"/>
        <end position="141"/>
    </location>
</feature>
<dbReference type="Pfam" id="PF20047">
    <property type="entry name" value="DUF6449"/>
    <property type="match status" value="1"/>
</dbReference>
<evidence type="ECO:0000313" key="3">
    <source>
        <dbReference type="EMBL" id="HIS33017.1"/>
    </source>
</evidence>
<name>A0A9D1JLD3_9FIRM</name>
<sequence>MGSKISWVRLLKEDIKWRSWLVALSFLGLFLLLPVQLLLRLDAQRELLALEQITEETLREVYIQNVSFDPQGLPILVLCVIAFLAGLSGFYYVHSTEKLDFFHSLPVKRGRMFAIQFFSGVLTAGVPYLLSTFLCTAIGHMAGLARAGDTGRIMEAYVVHMLYYVVFYGVAVLGVMLTGKLIVSMLAFPVLMFLGPLCTLLKTGLSRNFFTTYGIDAWSEEWGLRTSPAGICLDVENGMADYFAGEGFPGFRLLLLLVVIAALLLLDLYLYKKRKTEMAGHSIAFPLLEIPLKFLIGIPASLGIGLFVMELAKTQQDIWFFCGIALCAVIVCAVLDFIYYLDIREIFRRKMPLLGVLAGSLLLGCMFRFDWIGYDAYLPAEDQVVSASLYQQELNSRALCENGELTWIGDQKEYLDEHLLEDAAPIYAMAQSGVENADSVHSEGVSVDLLLSLEDGRRVYRTYVVDADVYTEQMDQLFDNETYKESLFAIYDMPEEIYFGVESCGLYGYGSMIRMQADLRERLLEAYKEELKSVSFSDISGEDLVGMLTFYCGESMEDRNLMLDGPYPVLKSFTRTQAILAEIGIQFPESIDASQIESIEVYGVLDSTSYGDSQDVYMIEETYQGNKLFTARTDIEEIAASLDFSKSTVVDYSVRTSQNKYYSVYVSFDNFQQFSSFYLIEEELPDCIRRAFES</sequence>
<feature type="transmembrane region" description="Helical" evidence="1">
    <location>
        <begin position="318"/>
        <end position="341"/>
    </location>
</feature>
<dbReference type="AlphaFoldDB" id="A0A9D1JLD3"/>
<feature type="domain" description="DUF6449" evidence="2">
    <location>
        <begin position="453"/>
        <end position="557"/>
    </location>
</feature>
<reference evidence="3" key="1">
    <citation type="submission" date="2020-10" db="EMBL/GenBank/DDBJ databases">
        <authorList>
            <person name="Gilroy R."/>
        </authorList>
    </citation>
    <scope>NUCLEOTIDE SEQUENCE</scope>
    <source>
        <strain evidence="3">CHK190-19873</strain>
    </source>
</reference>
<feature type="transmembrane region" description="Helical" evidence="1">
    <location>
        <begin position="73"/>
        <end position="93"/>
    </location>
</feature>
<feature type="transmembrane region" description="Helical" evidence="1">
    <location>
        <begin position="353"/>
        <end position="374"/>
    </location>
</feature>
<feature type="transmembrane region" description="Helical" evidence="1">
    <location>
        <begin position="161"/>
        <end position="179"/>
    </location>
</feature>
<proteinExistence type="predicted"/>
<dbReference type="InterPro" id="IPR045611">
    <property type="entry name" value="DUF6449"/>
</dbReference>
<evidence type="ECO:0000256" key="1">
    <source>
        <dbReference type="SAM" id="Phobius"/>
    </source>
</evidence>
<keyword evidence="1" id="KW-0812">Transmembrane</keyword>
<feature type="transmembrane region" description="Helical" evidence="1">
    <location>
        <begin position="20"/>
        <end position="39"/>
    </location>
</feature>
<dbReference type="Proteomes" id="UP000823935">
    <property type="component" value="Unassembled WGS sequence"/>
</dbReference>
<gene>
    <name evidence="3" type="ORF">IAB44_15955</name>
</gene>
<keyword evidence="1" id="KW-1133">Transmembrane helix</keyword>
<evidence type="ECO:0000259" key="2">
    <source>
        <dbReference type="Pfam" id="PF20047"/>
    </source>
</evidence>
<evidence type="ECO:0000313" key="4">
    <source>
        <dbReference type="Proteomes" id="UP000823935"/>
    </source>
</evidence>
<accession>A0A9D1JLD3</accession>
<organism evidence="3 4">
    <name type="scientific">Candidatus Limivivens intestinipullorum</name>
    <dbReference type="NCBI Taxonomy" id="2840858"/>
    <lineage>
        <taxon>Bacteria</taxon>
        <taxon>Bacillati</taxon>
        <taxon>Bacillota</taxon>
        <taxon>Clostridia</taxon>
        <taxon>Lachnospirales</taxon>
        <taxon>Lachnospiraceae</taxon>
        <taxon>Lachnospiraceae incertae sedis</taxon>
        <taxon>Candidatus Limivivens</taxon>
    </lineage>
</organism>
<feature type="transmembrane region" description="Helical" evidence="1">
    <location>
        <begin position="251"/>
        <end position="271"/>
    </location>
</feature>